<feature type="region of interest" description="Disordered" evidence="2">
    <location>
        <begin position="1900"/>
        <end position="1958"/>
    </location>
</feature>
<dbReference type="Pfam" id="PF20175">
    <property type="entry name" value="Tra1_central"/>
    <property type="match status" value="2"/>
</dbReference>
<dbReference type="Proteomes" id="UP000041254">
    <property type="component" value="Unassembled WGS sequence"/>
</dbReference>
<evidence type="ECO:0008006" key="7">
    <source>
        <dbReference type="Google" id="ProtNLM"/>
    </source>
</evidence>
<organism evidence="5 6">
    <name type="scientific">Vitrella brassicaformis (strain CCMP3155)</name>
    <dbReference type="NCBI Taxonomy" id="1169540"/>
    <lineage>
        <taxon>Eukaryota</taxon>
        <taxon>Sar</taxon>
        <taxon>Alveolata</taxon>
        <taxon>Colpodellida</taxon>
        <taxon>Vitrellaceae</taxon>
        <taxon>Vitrella</taxon>
    </lineage>
</organism>
<feature type="compositionally biased region" description="Low complexity" evidence="2">
    <location>
        <begin position="5194"/>
        <end position="5206"/>
    </location>
</feature>
<feature type="region of interest" description="Disordered" evidence="2">
    <location>
        <begin position="748"/>
        <end position="783"/>
    </location>
</feature>
<dbReference type="GO" id="GO:0005634">
    <property type="term" value="C:nucleus"/>
    <property type="evidence" value="ECO:0007669"/>
    <property type="project" value="TreeGrafter"/>
</dbReference>
<dbReference type="InterPro" id="IPR050517">
    <property type="entry name" value="DDR_Repair_Kinase"/>
</dbReference>
<feature type="region of interest" description="Disordered" evidence="2">
    <location>
        <begin position="799"/>
        <end position="865"/>
    </location>
</feature>
<feature type="region of interest" description="Disordered" evidence="2">
    <location>
        <begin position="931"/>
        <end position="978"/>
    </location>
</feature>
<feature type="compositionally biased region" description="Basic and acidic residues" evidence="2">
    <location>
        <begin position="3645"/>
        <end position="3656"/>
    </location>
</feature>
<evidence type="ECO:0000259" key="4">
    <source>
        <dbReference type="Pfam" id="PF02259"/>
    </source>
</evidence>
<protein>
    <recommendedName>
        <fullName evidence="7">Non-specific serine/threonine protein kinase</fullName>
    </recommendedName>
</protein>
<feature type="compositionally biased region" description="Basic and acidic residues" evidence="2">
    <location>
        <begin position="805"/>
        <end position="824"/>
    </location>
</feature>
<dbReference type="OrthoDB" id="5570127at2759"/>
<evidence type="ECO:0000259" key="3">
    <source>
        <dbReference type="Pfam" id="PF00454"/>
    </source>
</evidence>
<feature type="compositionally biased region" description="Low complexity" evidence="2">
    <location>
        <begin position="5313"/>
        <end position="5330"/>
    </location>
</feature>
<evidence type="ECO:0000256" key="1">
    <source>
        <dbReference type="ARBA" id="ARBA00007234"/>
    </source>
</evidence>
<feature type="compositionally biased region" description="Basic and acidic residues" evidence="2">
    <location>
        <begin position="945"/>
        <end position="957"/>
    </location>
</feature>
<evidence type="ECO:0000256" key="2">
    <source>
        <dbReference type="SAM" id="MobiDB-lite"/>
    </source>
</evidence>
<feature type="region of interest" description="Disordered" evidence="2">
    <location>
        <begin position="4568"/>
        <end position="4619"/>
    </location>
</feature>
<feature type="compositionally biased region" description="Basic and acidic residues" evidence="2">
    <location>
        <begin position="1393"/>
        <end position="1402"/>
    </location>
</feature>
<feature type="compositionally biased region" description="Basic and acidic residues" evidence="2">
    <location>
        <begin position="2032"/>
        <end position="2047"/>
    </location>
</feature>
<feature type="compositionally biased region" description="Low complexity" evidence="2">
    <location>
        <begin position="2118"/>
        <end position="2131"/>
    </location>
</feature>
<dbReference type="GO" id="GO:0006281">
    <property type="term" value="P:DNA repair"/>
    <property type="evidence" value="ECO:0007669"/>
    <property type="project" value="TreeGrafter"/>
</dbReference>
<feature type="compositionally biased region" description="Acidic residues" evidence="2">
    <location>
        <begin position="3098"/>
        <end position="3108"/>
    </location>
</feature>
<keyword evidence="6" id="KW-1185">Reference proteome</keyword>
<dbReference type="InterPro" id="IPR003151">
    <property type="entry name" value="PIK-rel_kinase_FAT"/>
</dbReference>
<dbReference type="SUPFAM" id="SSF56112">
    <property type="entry name" value="Protein kinase-like (PK-like)"/>
    <property type="match status" value="1"/>
</dbReference>
<feature type="region of interest" description="Disordered" evidence="2">
    <location>
        <begin position="5180"/>
        <end position="5220"/>
    </location>
</feature>
<feature type="compositionally biased region" description="Low complexity" evidence="2">
    <location>
        <begin position="3632"/>
        <end position="3641"/>
    </location>
</feature>
<dbReference type="STRING" id="1169540.A0A0G4EAS2"/>
<feature type="compositionally biased region" description="Basic and acidic residues" evidence="2">
    <location>
        <begin position="2489"/>
        <end position="2498"/>
    </location>
</feature>
<feature type="compositionally biased region" description="Gly residues" evidence="2">
    <location>
        <begin position="3801"/>
        <end position="3810"/>
    </location>
</feature>
<feature type="compositionally biased region" description="Basic residues" evidence="2">
    <location>
        <begin position="1777"/>
        <end position="1787"/>
    </location>
</feature>
<dbReference type="Pfam" id="PF00454">
    <property type="entry name" value="PI3_PI4_kinase"/>
    <property type="match status" value="1"/>
</dbReference>
<dbReference type="GO" id="GO:0035267">
    <property type="term" value="C:NuA4 histone acetyltransferase complex"/>
    <property type="evidence" value="ECO:0007669"/>
    <property type="project" value="TreeGrafter"/>
</dbReference>
<feature type="region of interest" description="Disordered" evidence="2">
    <location>
        <begin position="1318"/>
        <end position="1409"/>
    </location>
</feature>
<feature type="region of interest" description="Disordered" evidence="2">
    <location>
        <begin position="2619"/>
        <end position="2658"/>
    </location>
</feature>
<feature type="domain" description="PI3K/PI4K catalytic" evidence="3">
    <location>
        <begin position="5086"/>
        <end position="5382"/>
    </location>
</feature>
<dbReference type="InterPro" id="IPR046807">
    <property type="entry name" value="Tra1_central"/>
</dbReference>
<dbReference type="Pfam" id="PF20206">
    <property type="entry name" value="Tra1_ring"/>
    <property type="match status" value="3"/>
</dbReference>
<dbReference type="InterPro" id="IPR016024">
    <property type="entry name" value="ARM-type_fold"/>
</dbReference>
<evidence type="ECO:0000313" key="6">
    <source>
        <dbReference type="Proteomes" id="UP000041254"/>
    </source>
</evidence>
<dbReference type="InterPro" id="IPR011009">
    <property type="entry name" value="Kinase-like_dom_sf"/>
</dbReference>
<dbReference type="InParanoid" id="A0A0G4EAS2"/>
<feature type="region of interest" description="Disordered" evidence="2">
    <location>
        <begin position="2489"/>
        <end position="2528"/>
    </location>
</feature>
<feature type="compositionally biased region" description="Low complexity" evidence="2">
    <location>
        <begin position="1904"/>
        <end position="1914"/>
    </location>
</feature>
<feature type="compositionally biased region" description="Pro residues" evidence="2">
    <location>
        <begin position="1318"/>
        <end position="1336"/>
    </location>
</feature>
<dbReference type="PANTHER" id="PTHR11139:SF1">
    <property type="entry name" value="TRANSFORMATION_TRANSCRIPTION DOMAIN-ASSOCIATED PROTEIN"/>
    <property type="match status" value="1"/>
</dbReference>
<sequence length="5534" mass="618839">MVRLTTLTKMTEQELQDYARRLTEKEGQPDDRERQQITNEIRDAVDASNPADGALFLQHLFEPFRRILIHEPAQFVDNPKQRIRNGIIDVFSRLRCDDTLKPYVNSMLEMCQHVLEHDNEDNAIACILTMFNIHKTYRQGLEGHCPAFLRFMESLYENTHQMVANAITRQNDAKLKEKQPLGGVHAGRDGASMDLPPLGGLGGLTGVQVSTRARDSFKVMSECPLMVMVMFQLYPRYMNQNIHALSQHMMVFLKCGKEQIPQIAELSRSTLTDLLTAQVKTLSFVVFLSRQHPQFGQQGGQPGQDVYQRMEDTCTALIDLFKKCPHENVTIRKELLTAVRQILNTEMRQRLRERVDPLLDETLLLGWGCTSYELLRPLLCSALAEVVGHFRQDLTMSQLSRAVHIFTRLSADTSLPMQTQNHALKMLVQVCESIYTNRHEQDKSRGRALFMKILYCFIDKFASLRYHLPRLLHVDPNDLGSNAWLRRNRPPSPPPASDPLLPHPDATSIPSGSPSLSPSLPPARGNVLVESTNIDNTIREAKSIIRVLIMGIQSIFYAMNHYPPEAPREPPLGGLGGPRPPTPMQQGPQPFADTELQHLTKLLKNGLAVCRIYAQAVAQQPWPPLTVAYPRGGGGCTVCGHVPHYMQHRTLFAHAVGRGCYSDARLNFAQMEEKEATDMFSKMFCCMNPSNFQDLMHHEIEFLFEECLEDPIMIVPMQVLISYPTTSRTFGEVLLNFLMPRLHWLIDEDPTPTDKPPHPHHEQQAPPGTPALPPSIWSPQDASASYPKELYDISHRRDKPSRLVVDPHIDRVDLQESDHRDRRTGSRTGTPRSGIVWRGVSGRSGGRDGQDDIPMEIVDPRDDPDDKTKLAPAVDSYAKVPNPPYDALGSAVTMNDFAAKHFRLNGSASNRPLRYLGMGNEPVHVIKEARQAAVASGGGPTGEPQADRERERERERGGAGGQPGGRTDARAVRADGGRAREGHQGFVLGVGSELHSPTGQLKHTRSTVVLRLFKLLFKTIAHQIQQNQSSTEATSGELMLKPHFQTLIHTCITLAQTTHRSSNILQVLKALFRNISPAGRAYELYKLFQPMVKWFLETVIQLHADAPVHLKDSWLEVCMTVPIMLKDQLPFLPQLTIPTCLALRSKDPEIVSMGLRMLEGWIDGLDNNMLYAVIMSHHQSESFCLHPCYTHWTNDMTGVGAAPPPQHQQFYLQRFEGSNTQTRAPLTEALCDLLKACGSPIGQSHGFHRYLHFYRGDRHTESLPEHRRSNAAQTIRILGKLGGKNRWFIKEPILMPYRKYPYDLLQLGLVVHSGPPSPPLPLPAPAPGPQPAPAPAHPHIKTEPTGTSVRTKTGPQETPATGPAPMDIDEPADKKDKGRRPPQQQQQPIPDVRMADAEEPKAPDPTIPLGLDGAVQMCVRALEGAMGGAGTGTVNPIAYGGAATQARVAAMVAAAGEAAPPRLDGEFKMFCFSFLQHCLMPLMNLESGKGDKTLERVYRFLLHRAQQRDGPLQGARERRQRQSVAMMDVDTPPLPPPVDPFSFGGYDTGPPEPELEELAHRSIACRSAEQQLLGQIFRGLFLAVADPDIGTKVFPFFEGIFRHLGIVFATRISPKSTSGEAHSLKAHCLHEIDPYCVFLAIQENVDVDPVHMRLTAVVLHALQLIVETFFAIQPTSTDKVVAESLFCEVLLTTFAQLCYGVNWRKAGAGCLALTRLIKLVPPSWSKVHFTRIFRAAQYALRDHASGLSFVTERLAMETMMTLVAYVCGEGEPDLLRHKNSRARRSPRPRAASPDSSPAVERKAADSTAAAEASAAGMSIAAGEAERDPYGGGGVGRRLTLDQLMSDPGRAPMRQGLYKCCRSMVMELCAGRVFQRRCAQRILVFIAEVLQVSVQQVITLPPNMQPTTTTPTQQPHQDRKGGQEAAAAAAPGAKPADETGSSSAAAGASASGLPQGAESVGRVDSAHRMYDGTAKYFLPQEFLRLADNYKLAQCDCMCFFLALRPPMTSRDLQDDLIQGFVETVRTLLDQDSEEQKKAEETALKDRLEQQQQQSRPPTHTLGGGVPEEDVPLRLWDDGYQTKVTLVVYYIRVIKLVILHPVWFRLLKGPPRFSKPEPPQDSSSQQGRQQQTQEPADLRGALIGTLFRCLTRRDIEVVNAAQHALRSIKKNERYLPEGGGLGGSPQADLLPEDNLRGSLRPILLNLANPQKLNTPLLQGLARLLELLSSCFNVTLGEKLLDHLRKWNSADKLGQTTIAPLLPVVPGVVHWLHPIQPNRPRDQQLPKELRDFKSWRTSEEVKVAATMLTCFYLLPPAPEKFLDTLMNTTMGDFTIPGLETHLAHAGKLGQLSSPYRYPLSLFCARFPRESAGYFLRKLREGRMPPQQLNLFVQMLKMKHTEPFREQVRQASCELVRVFEDAHNEMRSRSYHMLTLPERVLQAIRVIHALTHFQPDFLFREYCCVKEDYFRRERLNQQEYKFRKQEYDKEMEAYKNKQEDRQNQQQQPDGLDASPPPPPPQPPNPLPPYQQTANPLTLAEALANTWRLITQPVIAGTAVPMPMPHVSPVGFSQQQQMEKTVGPNGMQQPDHPDAFFHTRECRMLIKCMVWLIRASAPRWRVVSRGGGGGEGAPSPSPSPSGSLIGRRDSPATSENGSGGNGLTNVGVAGYGTGYEWEVPYSDDIWQGLANLRVHTLLFLVNALCVRSTVDYSYVAEWLTRTVTQTPLSFERRDILQCFLNFWQRKETNKDGTPMVKDGQQVYYMQPLQRVLGLQVIIIPMLESTFKRRRGGHGHGQDQHQAFPPATHASFEQAVLQCADQHVLEPDLIRKVMSHVLETDREQRDQQGRQYTPAEEALKVELLRLATILAQYAHNELTDHRREFIKFAWSHLRSESKTVQLWGYITICRFIDVYDTPSKIIVQVYVALLKQHKNDTPRELLRTALDMLTRALPRRIGDSGVPNWVRWTLRTLIDEAHNISQTVHVWNLIIRHADVFYPWKAKFITQMVHSLNRLGLAHTRSSSASEHRRVALDIAALVVKWQARYVDEQAALCRYGRDTEVLPSSPAEPTAAAAADDTQGPPSQRKKRQREPSKAAAAAAAAGEEEDDMDEDTPLAQKAAKRARMAKEQDKKDIKDKDKDKEGDVPMAAAAAEGVGGGEGEERGEGGPRRAAGVDSFGSPSSSDGLDGFESTLGGDSVDETAIDDSDIRTPADLLMQRGDKLEFRIDDNMAQMVVNFLMRTALALSVKDDFDMSKRAFDLFWTSLALWPEAAINYPHLEKLVVASPFAPPLFGPHKELQNLSPYDLNTYWTKSFYAQASYIRAVHATLTVLHITVQQQPPEVIHDKLEAITHCLTPAFTTNDKASINSLVALLRKLVQVVPPPEPPSALASTSYENCGSGGKVFYKRLIEVVTAGLNQGSPSTELDANGLPPSAILPVMSTPHHPADTEQATKNVPGPPGVLPGRADQTYRLQVQLYTAAKMLQVLVGSAPTTFSSMQFLDHFAPAMLKAVARHTPLIVSGKMAELERNVHQHIPFMTPLGVAVGPFRNDGGPTSEVLVACLSELVQMAACRLNHLPNDLRKELLKIIRDLFTSYHVPQPLSIDMIRLVGRWIVGATYDPMKSAAAFIQSYKPEQIATPATQQQRQQQRRMRDPPARRAADATEDDSQGDNEATGTAMQGEEREGGGGGESPRRSKGGGGWLLKYMRTDSPPPRDPKAPPYLPFGFMDPSSSTVPSAMVHQILTYEEVAMLVLSMMAQDNSPHLQLHLYVMDIAHKVITGDCSPPRSSDDTSATPLDHRGTNGEAEGAGKGGGDVVGEQPFAGRSRSEEASNFVWEKLVRAAIIGMASPNRYIRQAFLDIFNSRLPATMAQRVETIFNWTEEWAVIGDRFFLPQILDLTIAALPPHTDLTYAHTARLPSLTPPVHFRLLARPSAQPLIDFLAGKGDALTYSRESAYVDDQDMGEDESLLRQEQDGVVADEDGQESTDLSVSIDRETDRLTEGEGREGREWAGRVKGVLVSHCEFLDGVVGGGSTVGDVLRPLSELYHMYEDYAAALWRELFPQLWGTFRDDERERIAEALVKFLSRSSSRTQERFVVSVHRVVLEGALGCSPDINWMPHQLYSLAKVHNCYHAVREYLQAKLIAEPDKGWQPSQCLSMLYRDLEEDDYRYGLCRTRVKSLETKQATSLMQHNHWQRAQDIFSQCLYNLFTSVGAVRTEAQRENQIWWYDGWVTCAKNLSQWTPLKEMAAECQDMPLQVEVSTKLGEWGLLQSVISKGAAAGASPAALKLGLAYSSLQQVLYQTDSNLLTESREEAQKHLNDAERQRWDGVRVLLHQWQRLPPIVAESHVPLLRLCHQYSELVEGMDLLDGIRREFRLPDLRRHAREYTSRLQHQLPLKQCRNVLQQWRNRLPNKWESMISWTDICVWRNFLFTLVECCFGLIVPECRELSAFLHDLPWTMIKLAGIARSTHRQADVAVRQLYRLPVVPHLDSDAFHVENFLGLAQKVKLCLMDEPGESLNQTIDSLKAGINLINSFNFDQAEFSREMYDCYKAQLFKLRANIQLKWANKLRESREKTAAATPQNSPKDDSKGAPNGPYRASSAQFDPNAPPATSEPHPDEGPSEEVLLRDADEDYNVAMRINPVYGQGWLAWGRFADSMFERGDMRDLNYAINAITCYMMGIVIRQEKMRLYMPRVLWLLTYDDEQHHSPISSAFEKHVQFIPHHLWLPFTPNLITGLERHEAPAMKSILCRIMPQYAQAIFCQLRTSVAEKKNSPLQPICNLLQQKQLYAQAPDGPSAAAAAGTAGTNGRGDTGGGTKHQSLAYLEDVTTHCKNKCGSTIQPFSDFVSNVESVFRGDVAEEMLSVIDNILSKFYDLPCDDGDPSQPPLTAPTLMAQVQKTFSRLMINARQQKDKGQRSSLSQPITSAIVALYKDDIIKDFFDPPPAPPRGNNGDNEFLSDGPALQMPVGIAIGKLKKWKDLLTRQLLLTRWHGVSDDLSPYFQPAHNKRSVEIPGIYWKPLFAHMYSGGGADSEHFQGHTSGGHLDRMSRYCPLVLRNGVWVRRMTLISQRGDYHSFILQTCHLHQQAGEVRMVQLHLMLNTLLSKCKDTRRRGLCLSIHTTVPISPRLRLIEDHPSAISFQEIYDDFITNRRPTTPQQDDGVEVMRDPEYPILLARRLMANARRAKREESEKRRAEAPAAAAAAASAPATAPPAAPQADDPDTHRGVMEQVYEVMGTTIGLDEYLLRDYLHRSALTADASFHLSKRFIIEYGILAFLAHMFKAGGITPAKLHVLRSTGQVQQYDLRPSLQLPADDANQTQTQTAAADQADPQTHTPHPLASPLNFQLHCEDRVPFRLTRNVQALMGPHGLLGLFPAVLFSMGECLFAADTYVVFKSYLALILRDDYWIYCLHHRSQQLTTLVDQLYTTHMQRKHSTATGATHGLDKEVTSQAEREAHAQAIQHMTVPAPRGLAERVMRIVDDIYSQVRLTVTGSNPNTIAGGVDDDACIDQRVMDLIRRASTHANLMQQPPKWHPWL</sequence>
<dbReference type="OMA" id="NEWNQMQ"/>
<dbReference type="EMBL" id="CDMY01000069">
    <property type="protein sequence ID" value="CEL92378.1"/>
    <property type="molecule type" value="Genomic_DNA"/>
</dbReference>
<feature type="region of interest" description="Disordered" evidence="2">
    <location>
        <begin position="3631"/>
        <end position="3716"/>
    </location>
</feature>
<name>A0A0G4EAS2_VITBC</name>
<proteinExistence type="inferred from homology"/>
<feature type="compositionally biased region" description="Low complexity" evidence="2">
    <location>
        <begin position="498"/>
        <end position="518"/>
    </location>
</feature>
<feature type="compositionally biased region" description="Low complexity" evidence="2">
    <location>
        <begin position="826"/>
        <end position="841"/>
    </location>
</feature>
<dbReference type="SUPFAM" id="SSF48371">
    <property type="entry name" value="ARM repeat"/>
    <property type="match status" value="2"/>
</dbReference>
<feature type="compositionally biased region" description="Low complexity" evidence="2">
    <location>
        <begin position="4790"/>
        <end position="4801"/>
    </location>
</feature>
<feature type="region of interest" description="Disordered" evidence="2">
    <location>
        <begin position="4790"/>
        <end position="4814"/>
    </location>
</feature>
<feature type="region of interest" description="Disordered" evidence="2">
    <location>
        <begin position="3056"/>
        <end position="3198"/>
    </location>
</feature>
<feature type="region of interest" description="Disordered" evidence="2">
    <location>
        <begin position="3776"/>
        <end position="3819"/>
    </location>
</feature>
<dbReference type="GO" id="GO:0006355">
    <property type="term" value="P:regulation of DNA-templated transcription"/>
    <property type="evidence" value="ECO:0007669"/>
    <property type="project" value="TreeGrafter"/>
</dbReference>
<feature type="region of interest" description="Disordered" evidence="2">
    <location>
        <begin position="485"/>
        <end position="524"/>
    </location>
</feature>
<feature type="compositionally biased region" description="Low complexity" evidence="2">
    <location>
        <begin position="1788"/>
        <end position="1798"/>
    </location>
</feature>
<comment type="similarity">
    <text evidence="1">Belongs to the PI3/PI4-kinase family. TRA1 subfamily.</text>
</comment>
<accession>A0A0G4EAS2</accession>
<feature type="compositionally biased region" description="Polar residues" evidence="2">
    <location>
        <begin position="1344"/>
        <end position="1359"/>
    </location>
</feature>
<feature type="region of interest" description="Disordered" evidence="2">
    <location>
        <begin position="2030"/>
        <end position="2065"/>
    </location>
</feature>
<evidence type="ECO:0000313" key="5">
    <source>
        <dbReference type="EMBL" id="CEL92378.1"/>
    </source>
</evidence>
<feature type="compositionally biased region" description="Gly residues" evidence="2">
    <location>
        <begin position="4802"/>
        <end position="4813"/>
    </location>
</feature>
<dbReference type="PANTHER" id="PTHR11139">
    <property type="entry name" value="ATAXIA TELANGIECTASIA MUTATED ATM -RELATED"/>
    <property type="match status" value="1"/>
</dbReference>
<gene>
    <name evidence="5" type="ORF">Vbra_6836</name>
</gene>
<feature type="region of interest" description="Disordered" evidence="2">
    <location>
        <begin position="567"/>
        <end position="590"/>
    </location>
</feature>
<dbReference type="Pfam" id="PF02259">
    <property type="entry name" value="FAT"/>
    <property type="match status" value="1"/>
</dbReference>
<feature type="compositionally biased region" description="Low complexity" evidence="2">
    <location>
        <begin position="1924"/>
        <end position="1951"/>
    </location>
</feature>
<feature type="region of interest" description="Disordered" evidence="2">
    <location>
        <begin position="2111"/>
        <end position="2133"/>
    </location>
</feature>
<dbReference type="VEuPathDB" id="CryptoDB:Vbra_6836"/>
<feature type="region of interest" description="Disordered" evidence="2">
    <location>
        <begin position="1777"/>
        <end position="1807"/>
    </location>
</feature>
<feature type="domain" description="PIK-related kinase FAT" evidence="4">
    <location>
        <begin position="4260"/>
        <end position="4479"/>
    </location>
</feature>
<feature type="compositionally biased region" description="Low complexity" evidence="2">
    <location>
        <begin position="3059"/>
        <end position="3073"/>
    </location>
</feature>
<dbReference type="InterPro" id="IPR000403">
    <property type="entry name" value="PI3/4_kinase_cat_dom"/>
</dbReference>
<feature type="compositionally biased region" description="Pro residues" evidence="2">
    <location>
        <begin position="2510"/>
        <end position="2524"/>
    </location>
</feature>
<reference evidence="5 6" key="1">
    <citation type="submission" date="2014-11" db="EMBL/GenBank/DDBJ databases">
        <authorList>
            <person name="Zhu J."/>
            <person name="Qi W."/>
            <person name="Song R."/>
        </authorList>
    </citation>
    <scope>NUCLEOTIDE SEQUENCE [LARGE SCALE GENOMIC DNA]</scope>
</reference>
<feature type="region of interest" description="Disordered" evidence="2">
    <location>
        <begin position="5313"/>
        <end position="5334"/>
    </location>
</feature>
<feature type="compositionally biased region" description="Basic and acidic residues" evidence="2">
    <location>
        <begin position="5183"/>
        <end position="5193"/>
    </location>
</feature>
<dbReference type="InterPro" id="IPR046805">
    <property type="entry name" value="Tra1_ring"/>
</dbReference>
<dbReference type="GO" id="GO:0000124">
    <property type="term" value="C:SAGA complex"/>
    <property type="evidence" value="ECO:0007669"/>
    <property type="project" value="TreeGrafter"/>
</dbReference>
<feature type="compositionally biased region" description="Basic and acidic residues" evidence="2">
    <location>
        <begin position="3120"/>
        <end position="3139"/>
    </location>
</feature>
<feature type="compositionally biased region" description="Basic and acidic residues" evidence="2">
    <location>
        <begin position="967"/>
        <end position="978"/>
    </location>
</feature>